<feature type="domain" description="DUF4166" evidence="1">
    <location>
        <begin position="44"/>
        <end position="222"/>
    </location>
</feature>
<dbReference type="InterPro" id="IPR025311">
    <property type="entry name" value="DUF4166"/>
</dbReference>
<organism evidence="2 3">
    <name type="scientific">Sphingomonas rustica</name>
    <dbReference type="NCBI Taxonomy" id="3103142"/>
    <lineage>
        <taxon>Bacteria</taxon>
        <taxon>Pseudomonadati</taxon>
        <taxon>Pseudomonadota</taxon>
        <taxon>Alphaproteobacteria</taxon>
        <taxon>Sphingomonadales</taxon>
        <taxon>Sphingomonadaceae</taxon>
        <taxon>Sphingomonas</taxon>
    </lineage>
</organism>
<evidence type="ECO:0000313" key="3">
    <source>
        <dbReference type="Proteomes" id="UP001427805"/>
    </source>
</evidence>
<gene>
    <name evidence="2" type="ORF">TPR58_05825</name>
</gene>
<protein>
    <submittedName>
        <fullName evidence="2">DUF4166 domain-containing protein</fullName>
    </submittedName>
</protein>
<proteinExistence type="predicted"/>
<accession>A0ABV0B635</accession>
<name>A0ABV0B635_9SPHN</name>
<comment type="caution">
    <text evidence="2">The sequence shown here is derived from an EMBL/GenBank/DDBJ whole genome shotgun (WGS) entry which is preliminary data.</text>
</comment>
<evidence type="ECO:0000313" key="2">
    <source>
        <dbReference type="EMBL" id="MEN3746677.1"/>
    </source>
</evidence>
<dbReference type="Pfam" id="PF13761">
    <property type="entry name" value="DUF4166"/>
    <property type="match status" value="1"/>
</dbReference>
<evidence type="ECO:0000259" key="1">
    <source>
        <dbReference type="Pfam" id="PF13761"/>
    </source>
</evidence>
<reference evidence="2 3" key="1">
    <citation type="submission" date="2024-05" db="EMBL/GenBank/DDBJ databases">
        <title>Sphingomonas sp. HF-S3 16S ribosomal RNA gene Genome sequencing and assembly.</title>
        <authorList>
            <person name="Lee H."/>
        </authorList>
    </citation>
    <scope>NUCLEOTIDE SEQUENCE [LARGE SCALE GENOMIC DNA]</scope>
    <source>
        <strain evidence="2 3">HF-S3</strain>
    </source>
</reference>
<sequence>MTAQALAWRDERVRRRCAGWRRTEAAAEPQGPFRRLLGDAWHELPAAVRTRFARHIGAGACVAYVGEVVECRMSRTGWVLAQLARLVGGPLPLTRDTGVAASVSVTGDVEGRGQYWTRQYGRRSGFPQVIHSAKQFAGPTGLEEYLGLGMGIALRLRVEGGALLFESDHYFLRAGVVRVRIPDWTIGRLTIGHVDLGGGRFAFTLDLDHPLMGRMVRQVAVFADAVAETAHD</sequence>
<dbReference type="RefSeq" id="WP_346245682.1">
    <property type="nucleotide sequence ID" value="NZ_JBDIZK010000003.1"/>
</dbReference>
<keyword evidence="3" id="KW-1185">Reference proteome</keyword>
<dbReference type="Proteomes" id="UP001427805">
    <property type="component" value="Unassembled WGS sequence"/>
</dbReference>
<dbReference type="EMBL" id="JBDIZK010000003">
    <property type="protein sequence ID" value="MEN3746677.1"/>
    <property type="molecule type" value="Genomic_DNA"/>
</dbReference>